<feature type="region of interest" description="Disordered" evidence="1">
    <location>
        <begin position="53"/>
        <end position="75"/>
    </location>
</feature>
<dbReference type="Proteomes" id="UP000799444">
    <property type="component" value="Unassembled WGS sequence"/>
</dbReference>
<protein>
    <submittedName>
        <fullName evidence="2">Uncharacterized protein</fullName>
    </submittedName>
</protein>
<dbReference type="AlphaFoldDB" id="A0A9P4V629"/>
<accession>A0A9P4V629</accession>
<reference evidence="2" key="1">
    <citation type="journal article" date="2020" name="Stud. Mycol.">
        <title>101 Dothideomycetes genomes: a test case for predicting lifestyles and emergence of pathogens.</title>
        <authorList>
            <person name="Haridas S."/>
            <person name="Albert R."/>
            <person name="Binder M."/>
            <person name="Bloem J."/>
            <person name="Labutti K."/>
            <person name="Salamov A."/>
            <person name="Andreopoulos B."/>
            <person name="Baker S."/>
            <person name="Barry K."/>
            <person name="Bills G."/>
            <person name="Bluhm B."/>
            <person name="Cannon C."/>
            <person name="Castanera R."/>
            <person name="Culley D."/>
            <person name="Daum C."/>
            <person name="Ezra D."/>
            <person name="Gonzalez J."/>
            <person name="Henrissat B."/>
            <person name="Kuo A."/>
            <person name="Liang C."/>
            <person name="Lipzen A."/>
            <person name="Lutzoni F."/>
            <person name="Magnuson J."/>
            <person name="Mondo S."/>
            <person name="Nolan M."/>
            <person name="Ohm R."/>
            <person name="Pangilinan J."/>
            <person name="Park H.-J."/>
            <person name="Ramirez L."/>
            <person name="Alfaro M."/>
            <person name="Sun H."/>
            <person name="Tritt A."/>
            <person name="Yoshinaga Y."/>
            <person name="Zwiers L.-H."/>
            <person name="Turgeon B."/>
            <person name="Goodwin S."/>
            <person name="Spatafora J."/>
            <person name="Crous P."/>
            <person name="Grigoriev I."/>
        </authorList>
    </citation>
    <scope>NUCLEOTIDE SEQUENCE</scope>
    <source>
        <strain evidence="2">CBS 125425</strain>
    </source>
</reference>
<evidence type="ECO:0000313" key="2">
    <source>
        <dbReference type="EMBL" id="KAF2741297.1"/>
    </source>
</evidence>
<proteinExistence type="predicted"/>
<sequence length="75" mass="8459">MFPLGIASLVWVSRLTKAPQLHCFGQSHSASPRVYSQLFPPSYSKNRAASFEYVRESNEPPSSERGLRIHSIPQQ</sequence>
<organism evidence="2 3">
    <name type="scientific">Polyplosphaeria fusca</name>
    <dbReference type="NCBI Taxonomy" id="682080"/>
    <lineage>
        <taxon>Eukaryota</taxon>
        <taxon>Fungi</taxon>
        <taxon>Dikarya</taxon>
        <taxon>Ascomycota</taxon>
        <taxon>Pezizomycotina</taxon>
        <taxon>Dothideomycetes</taxon>
        <taxon>Pleosporomycetidae</taxon>
        <taxon>Pleosporales</taxon>
        <taxon>Tetraplosphaeriaceae</taxon>
        <taxon>Polyplosphaeria</taxon>
    </lineage>
</organism>
<keyword evidence="3" id="KW-1185">Reference proteome</keyword>
<comment type="caution">
    <text evidence="2">The sequence shown here is derived from an EMBL/GenBank/DDBJ whole genome shotgun (WGS) entry which is preliminary data.</text>
</comment>
<dbReference type="EMBL" id="ML996097">
    <property type="protein sequence ID" value="KAF2741297.1"/>
    <property type="molecule type" value="Genomic_DNA"/>
</dbReference>
<evidence type="ECO:0000313" key="3">
    <source>
        <dbReference type="Proteomes" id="UP000799444"/>
    </source>
</evidence>
<evidence type="ECO:0000256" key="1">
    <source>
        <dbReference type="SAM" id="MobiDB-lite"/>
    </source>
</evidence>
<name>A0A9P4V629_9PLEO</name>
<gene>
    <name evidence="2" type="ORF">EJ04DRAFT_1780</name>
</gene>